<feature type="region of interest" description="Disordered" evidence="1">
    <location>
        <begin position="1"/>
        <end position="39"/>
    </location>
</feature>
<evidence type="ECO:0000313" key="3">
    <source>
        <dbReference type="WBParaSite" id="scaffold23014_cov145.g20030"/>
    </source>
</evidence>
<accession>A0A915LYP8</accession>
<dbReference type="Proteomes" id="UP000887561">
    <property type="component" value="Unplaced"/>
</dbReference>
<dbReference type="AlphaFoldDB" id="A0A915LYP8"/>
<organism evidence="2 3">
    <name type="scientific">Meloidogyne javanica</name>
    <name type="common">Root-knot nematode worm</name>
    <dbReference type="NCBI Taxonomy" id="6303"/>
    <lineage>
        <taxon>Eukaryota</taxon>
        <taxon>Metazoa</taxon>
        <taxon>Ecdysozoa</taxon>
        <taxon>Nematoda</taxon>
        <taxon>Chromadorea</taxon>
        <taxon>Rhabditida</taxon>
        <taxon>Tylenchina</taxon>
        <taxon>Tylenchomorpha</taxon>
        <taxon>Tylenchoidea</taxon>
        <taxon>Meloidogynidae</taxon>
        <taxon>Meloidogyninae</taxon>
        <taxon>Meloidogyne</taxon>
        <taxon>Meloidogyne incognita group</taxon>
    </lineage>
</organism>
<protein>
    <submittedName>
        <fullName evidence="3">Uncharacterized protein</fullName>
    </submittedName>
</protein>
<proteinExistence type="predicted"/>
<dbReference type="WBParaSite" id="scaffold23014_cov145.g20030">
    <property type="protein sequence ID" value="scaffold23014_cov145.g20030"/>
    <property type="gene ID" value="scaffold23014_cov145.g20030"/>
</dbReference>
<evidence type="ECO:0000256" key="1">
    <source>
        <dbReference type="SAM" id="MobiDB-lite"/>
    </source>
</evidence>
<reference evidence="3" key="1">
    <citation type="submission" date="2022-11" db="UniProtKB">
        <authorList>
            <consortium name="WormBaseParasite"/>
        </authorList>
    </citation>
    <scope>IDENTIFICATION</scope>
</reference>
<evidence type="ECO:0000313" key="2">
    <source>
        <dbReference type="Proteomes" id="UP000887561"/>
    </source>
</evidence>
<keyword evidence="2" id="KW-1185">Reference proteome</keyword>
<feature type="compositionally biased region" description="Basic and acidic residues" evidence="1">
    <location>
        <begin position="10"/>
        <end position="39"/>
    </location>
</feature>
<name>A0A915LYP8_MELJA</name>
<sequence>MKLLFGSSQRKYEVDKQRVKDQQLMNEEKADQLKDKESTLKKKEKASTYELKTQLGIIDALRDAVAYVRGRVDSLIESKSRRNAHKK</sequence>